<gene>
    <name evidence="3" type="ORF">SAMN06295933_2307</name>
</gene>
<keyword evidence="2 3" id="KW-0378">Hydrolase</keyword>
<dbReference type="PANTHER" id="PTHR31793">
    <property type="entry name" value="4-HYDROXYBENZOYL-COA THIOESTERASE FAMILY MEMBER"/>
    <property type="match status" value="1"/>
</dbReference>
<dbReference type="Pfam" id="PF13279">
    <property type="entry name" value="4HBT_2"/>
    <property type="match status" value="1"/>
</dbReference>
<evidence type="ECO:0000256" key="2">
    <source>
        <dbReference type="ARBA" id="ARBA00022801"/>
    </source>
</evidence>
<protein>
    <submittedName>
        <fullName evidence="3">Acyl-CoA thioester hydrolase</fullName>
    </submittedName>
</protein>
<dbReference type="PANTHER" id="PTHR31793:SF27">
    <property type="entry name" value="NOVEL THIOESTERASE SUPERFAMILY DOMAIN AND SAPOSIN A-TYPE DOMAIN CONTAINING PROTEIN (0610012H03RIK)"/>
    <property type="match status" value="1"/>
</dbReference>
<organism evidence="3 4">
    <name type="scientific">Desulfovibrio gilichinskyi</name>
    <dbReference type="NCBI Taxonomy" id="1519643"/>
    <lineage>
        <taxon>Bacteria</taxon>
        <taxon>Pseudomonadati</taxon>
        <taxon>Thermodesulfobacteriota</taxon>
        <taxon>Desulfovibrionia</taxon>
        <taxon>Desulfovibrionales</taxon>
        <taxon>Desulfovibrionaceae</taxon>
        <taxon>Desulfovibrio</taxon>
    </lineage>
</organism>
<dbReference type="AlphaFoldDB" id="A0A1X7DTG0"/>
<dbReference type="CDD" id="cd00586">
    <property type="entry name" value="4HBT"/>
    <property type="match status" value="1"/>
</dbReference>
<dbReference type="GO" id="GO:0047617">
    <property type="term" value="F:fatty acyl-CoA hydrolase activity"/>
    <property type="evidence" value="ECO:0007669"/>
    <property type="project" value="TreeGrafter"/>
</dbReference>
<dbReference type="Gene3D" id="3.10.129.10">
    <property type="entry name" value="Hotdog Thioesterase"/>
    <property type="match status" value="1"/>
</dbReference>
<dbReference type="RefSeq" id="WP_085102295.1">
    <property type="nucleotide sequence ID" value="NZ_FWZU01000003.1"/>
</dbReference>
<proteinExistence type="inferred from homology"/>
<keyword evidence="4" id="KW-1185">Reference proteome</keyword>
<dbReference type="SUPFAM" id="SSF54637">
    <property type="entry name" value="Thioesterase/thiol ester dehydrase-isomerase"/>
    <property type="match status" value="1"/>
</dbReference>
<dbReference type="InterPro" id="IPR050563">
    <property type="entry name" value="4-hydroxybenzoyl-CoA_TE"/>
</dbReference>
<comment type="similarity">
    <text evidence="1">Belongs to the 4-hydroxybenzoyl-CoA thioesterase family.</text>
</comment>
<accession>A0A1X7DTG0</accession>
<dbReference type="OrthoDB" id="9800856at2"/>
<reference evidence="4" key="1">
    <citation type="submission" date="2017-04" db="EMBL/GenBank/DDBJ databases">
        <authorList>
            <person name="Varghese N."/>
            <person name="Submissions S."/>
        </authorList>
    </citation>
    <scope>NUCLEOTIDE SEQUENCE [LARGE SCALE GENOMIC DNA]</scope>
    <source>
        <strain evidence="4">K3S</strain>
    </source>
</reference>
<dbReference type="InterPro" id="IPR029069">
    <property type="entry name" value="HotDog_dom_sf"/>
</dbReference>
<dbReference type="Proteomes" id="UP000192906">
    <property type="component" value="Unassembled WGS sequence"/>
</dbReference>
<evidence type="ECO:0000313" key="4">
    <source>
        <dbReference type="Proteomes" id="UP000192906"/>
    </source>
</evidence>
<dbReference type="STRING" id="1519643.SAMN06295933_2307"/>
<evidence type="ECO:0000313" key="3">
    <source>
        <dbReference type="EMBL" id="SMF20951.1"/>
    </source>
</evidence>
<sequence>MSSKIYFPTQNCAPAPLRLTISRKIRFEEVDLMNIVWHGRYPSYFEDGRIALGDVYGIGYKDLYMSNIAAPIKKMHIDYIKPLNFGETITIETILHWTEAARMNYEFIIRNSSNEITTTGYTVQLFIKDNELMMFQPDLFAELCEKWKSGTLSPLRPINDFSSAI</sequence>
<evidence type="ECO:0000256" key="1">
    <source>
        <dbReference type="ARBA" id="ARBA00005953"/>
    </source>
</evidence>
<dbReference type="EMBL" id="FWZU01000003">
    <property type="protein sequence ID" value="SMF20951.1"/>
    <property type="molecule type" value="Genomic_DNA"/>
</dbReference>
<name>A0A1X7DTG0_9BACT</name>